<dbReference type="OrthoDB" id="2692148at2759"/>
<dbReference type="Pfam" id="PF00668">
    <property type="entry name" value="Condensation"/>
    <property type="match status" value="1"/>
</dbReference>
<dbReference type="Gene3D" id="3.30.559.30">
    <property type="entry name" value="Nonribosomal peptide synthetase, condensation domain"/>
    <property type="match status" value="1"/>
</dbReference>
<protein>
    <recommendedName>
        <fullName evidence="1">Condensation domain-containing protein</fullName>
    </recommendedName>
</protein>
<dbReference type="GO" id="GO:0003824">
    <property type="term" value="F:catalytic activity"/>
    <property type="evidence" value="ECO:0007669"/>
    <property type="project" value="InterPro"/>
</dbReference>
<proteinExistence type="predicted"/>
<organism evidence="2 3">
    <name type="scientific">Boletus reticuloceps</name>
    <dbReference type="NCBI Taxonomy" id="495285"/>
    <lineage>
        <taxon>Eukaryota</taxon>
        <taxon>Fungi</taxon>
        <taxon>Dikarya</taxon>
        <taxon>Basidiomycota</taxon>
        <taxon>Agaricomycotina</taxon>
        <taxon>Agaricomycetes</taxon>
        <taxon>Agaricomycetidae</taxon>
        <taxon>Boletales</taxon>
        <taxon>Boletineae</taxon>
        <taxon>Boletaceae</taxon>
        <taxon>Boletoideae</taxon>
        <taxon>Boletus</taxon>
    </lineage>
</organism>
<keyword evidence="3" id="KW-1185">Reference proteome</keyword>
<sequence length="161" mass="17844">MNLITSVGTTPFAGFFVAYNVLHKYSGQSTFVIGTAVTQRNLSNFTGFFANMLPIKTINETQTFTEYLKEFKTSLISCLAHDEVTYEDLVGLGKSSSGRGYFKHLFAPGGKPFLNSISTTLPPSPPYRFRMEKNSMSSCSLYIQAMGMPPFDLTTTSSRKK</sequence>
<evidence type="ECO:0000313" key="3">
    <source>
        <dbReference type="Proteomes" id="UP000683000"/>
    </source>
</evidence>
<dbReference type="EMBL" id="JAGFBS010000041">
    <property type="protein sequence ID" value="KAG6370991.1"/>
    <property type="molecule type" value="Genomic_DNA"/>
</dbReference>
<dbReference type="InterPro" id="IPR001242">
    <property type="entry name" value="Condensation_dom"/>
</dbReference>
<dbReference type="SUPFAM" id="SSF52777">
    <property type="entry name" value="CoA-dependent acyltransferases"/>
    <property type="match status" value="1"/>
</dbReference>
<gene>
    <name evidence="2" type="ORF">JVT61DRAFT_10706</name>
</gene>
<reference evidence="2" key="1">
    <citation type="submission" date="2021-03" db="EMBL/GenBank/DDBJ databases">
        <title>Evolutionary innovations through gain and loss of genes in the ectomycorrhizal Boletales.</title>
        <authorList>
            <person name="Wu G."/>
            <person name="Miyauchi S."/>
            <person name="Morin E."/>
            <person name="Yang Z.-L."/>
            <person name="Xu J."/>
            <person name="Martin F.M."/>
        </authorList>
    </citation>
    <scope>NUCLEOTIDE SEQUENCE</scope>
    <source>
        <strain evidence="2">BR01</strain>
    </source>
</reference>
<comment type="caution">
    <text evidence="2">The sequence shown here is derived from an EMBL/GenBank/DDBJ whole genome shotgun (WGS) entry which is preliminary data.</text>
</comment>
<evidence type="ECO:0000259" key="1">
    <source>
        <dbReference type="Pfam" id="PF00668"/>
    </source>
</evidence>
<dbReference type="Proteomes" id="UP000683000">
    <property type="component" value="Unassembled WGS sequence"/>
</dbReference>
<evidence type="ECO:0000313" key="2">
    <source>
        <dbReference type="EMBL" id="KAG6370991.1"/>
    </source>
</evidence>
<feature type="domain" description="Condensation" evidence="1">
    <location>
        <begin position="17"/>
        <end position="95"/>
    </location>
</feature>
<accession>A0A8I2YFP3</accession>
<dbReference type="AlphaFoldDB" id="A0A8I2YFP3"/>
<name>A0A8I2YFP3_9AGAM</name>